<reference evidence="4" key="1">
    <citation type="journal article" date="2018" name="Nat. Microbiol.">
        <title>Leveraging single-cell genomics to expand the fungal tree of life.</title>
        <authorList>
            <person name="Ahrendt S.R."/>
            <person name="Quandt C.A."/>
            <person name="Ciobanu D."/>
            <person name="Clum A."/>
            <person name="Salamov A."/>
            <person name="Andreopoulos B."/>
            <person name="Cheng J.F."/>
            <person name="Woyke T."/>
            <person name="Pelin A."/>
            <person name="Henrissat B."/>
            <person name="Reynolds N.K."/>
            <person name="Benny G.L."/>
            <person name="Smith M.E."/>
            <person name="James T.Y."/>
            <person name="Grigoriev I.V."/>
        </authorList>
    </citation>
    <scope>NUCLEOTIDE SEQUENCE [LARGE SCALE GENOMIC DNA]</scope>
</reference>
<dbReference type="EMBL" id="KZ994817">
    <property type="protein sequence ID" value="RKO91987.1"/>
    <property type="molecule type" value="Genomic_DNA"/>
</dbReference>
<feature type="region of interest" description="Disordered" evidence="2">
    <location>
        <begin position="1"/>
        <end position="31"/>
    </location>
</feature>
<gene>
    <name evidence="3" type="ORF">BDK51DRAFT_30602</name>
</gene>
<dbReference type="AlphaFoldDB" id="A0A4V1IS16"/>
<evidence type="ECO:0000256" key="2">
    <source>
        <dbReference type="SAM" id="MobiDB-lite"/>
    </source>
</evidence>
<keyword evidence="4" id="KW-1185">Reference proteome</keyword>
<proteinExistence type="predicted"/>
<keyword evidence="1" id="KW-0175">Coiled coil</keyword>
<evidence type="ECO:0000313" key="4">
    <source>
        <dbReference type="Proteomes" id="UP000269721"/>
    </source>
</evidence>
<evidence type="ECO:0000313" key="3">
    <source>
        <dbReference type="EMBL" id="RKO91987.1"/>
    </source>
</evidence>
<protein>
    <submittedName>
        <fullName evidence="3">Uncharacterized protein</fullName>
    </submittedName>
</protein>
<feature type="compositionally biased region" description="Polar residues" evidence="2">
    <location>
        <begin position="1"/>
        <end position="18"/>
    </location>
</feature>
<feature type="coiled-coil region" evidence="1">
    <location>
        <begin position="191"/>
        <end position="225"/>
    </location>
</feature>
<sequence>MQSDLNFTSGNGIEYQQTSPCPPYSPPSSSVPAIPSWDHDQLVQAFVVATTVLTSRIDHTATYTQKVAKRIIDVIQTETNQMRARIDLISKKILPESEQVSMLHITSLMNHMDSRFNALKKGFEVGQIGVEKHICDVDNMVRKTSNHILSIENDLYSLGLNIIPDIRDMLEKLSFLEDFVKVQERSVKRRFDDIDIQFANFKERIDELQETIIAVETQNSALRAKKPIDSLDAAHTSVNSVIMNVYGLPRDVIFGRITVMNARTGRMMMFKRILGSHSYLVGKNSIRRNHIGVFISNNDLEIFKEKLIANYPTLFYGRTEYCAKILE</sequence>
<accession>A0A4V1IS16</accession>
<organism evidence="3 4">
    <name type="scientific">Blyttiomyces helicus</name>
    <dbReference type="NCBI Taxonomy" id="388810"/>
    <lineage>
        <taxon>Eukaryota</taxon>
        <taxon>Fungi</taxon>
        <taxon>Fungi incertae sedis</taxon>
        <taxon>Chytridiomycota</taxon>
        <taxon>Chytridiomycota incertae sedis</taxon>
        <taxon>Chytridiomycetes</taxon>
        <taxon>Chytridiomycetes incertae sedis</taxon>
        <taxon>Blyttiomyces</taxon>
    </lineage>
</organism>
<name>A0A4V1IS16_9FUNG</name>
<dbReference type="Proteomes" id="UP000269721">
    <property type="component" value="Unassembled WGS sequence"/>
</dbReference>
<evidence type="ECO:0000256" key="1">
    <source>
        <dbReference type="SAM" id="Coils"/>
    </source>
</evidence>